<dbReference type="GO" id="GO:0022625">
    <property type="term" value="C:cytosolic large ribosomal subunit"/>
    <property type="evidence" value="ECO:0007669"/>
    <property type="project" value="TreeGrafter"/>
</dbReference>
<dbReference type="EMBL" id="HBEZ01019255">
    <property type="protein sequence ID" value="CAD8632957.1"/>
    <property type="molecule type" value="Transcribed_RNA"/>
</dbReference>
<dbReference type="PANTHER" id="PTHR11722">
    <property type="entry name" value="60S RIBOSOMAL PROTEIN L13"/>
    <property type="match status" value="1"/>
</dbReference>
<protein>
    <recommendedName>
        <fullName evidence="5">Ribosomal protein L13</fullName>
    </recommendedName>
</protein>
<sequence length="156" mass="18885">MVKHNNKISNGHFRKHWQSFVKTWFDQPANKRRRRIERLSKEKIHFSNSSIVNKFRPLVHCPTHMHNMKIRFGRGFSLNEITKAKIGKGYSNSMGINIDKRRRKNNLFENYNIKRLTEYLEKIVILKKKDKKCFDKPSKIYSILNKNFYKKKINIF</sequence>
<name>A0A7S0M6S2_9CRYP</name>
<accession>A0A7S0M6S2</accession>
<evidence type="ECO:0000256" key="3">
    <source>
        <dbReference type="ARBA" id="ARBA00023274"/>
    </source>
</evidence>
<dbReference type="GO" id="GO:0003735">
    <property type="term" value="F:structural constituent of ribosome"/>
    <property type="evidence" value="ECO:0007669"/>
    <property type="project" value="InterPro"/>
</dbReference>
<dbReference type="InterPro" id="IPR001380">
    <property type="entry name" value="Ribosomal_eL13"/>
</dbReference>
<dbReference type="Pfam" id="PF01294">
    <property type="entry name" value="Ribosomal_L13e"/>
    <property type="match status" value="1"/>
</dbReference>
<dbReference type="GO" id="GO:0006412">
    <property type="term" value="P:translation"/>
    <property type="evidence" value="ECO:0007669"/>
    <property type="project" value="InterPro"/>
</dbReference>
<reference evidence="4" key="1">
    <citation type="submission" date="2021-01" db="EMBL/GenBank/DDBJ databases">
        <authorList>
            <person name="Corre E."/>
            <person name="Pelletier E."/>
            <person name="Niang G."/>
            <person name="Scheremetjew M."/>
            <person name="Finn R."/>
            <person name="Kale V."/>
            <person name="Holt S."/>
            <person name="Cochrane G."/>
            <person name="Meng A."/>
            <person name="Brown T."/>
            <person name="Cohen L."/>
        </authorList>
    </citation>
    <scope>NUCLEOTIDE SEQUENCE</scope>
    <source>
        <strain evidence="4">CCAP979/52</strain>
    </source>
</reference>
<evidence type="ECO:0000256" key="2">
    <source>
        <dbReference type="ARBA" id="ARBA00022980"/>
    </source>
</evidence>
<evidence type="ECO:0000256" key="1">
    <source>
        <dbReference type="ARBA" id="ARBA00005640"/>
    </source>
</evidence>
<evidence type="ECO:0000313" key="4">
    <source>
        <dbReference type="EMBL" id="CAD8632957.1"/>
    </source>
</evidence>
<organism evidence="4">
    <name type="scientific">Cryptomonas curvata</name>
    <dbReference type="NCBI Taxonomy" id="233186"/>
    <lineage>
        <taxon>Eukaryota</taxon>
        <taxon>Cryptophyceae</taxon>
        <taxon>Cryptomonadales</taxon>
        <taxon>Cryptomonadaceae</taxon>
        <taxon>Cryptomonas</taxon>
    </lineage>
</organism>
<dbReference type="GO" id="GO:0003723">
    <property type="term" value="F:RNA binding"/>
    <property type="evidence" value="ECO:0007669"/>
    <property type="project" value="TreeGrafter"/>
</dbReference>
<dbReference type="PANTHER" id="PTHR11722:SF0">
    <property type="entry name" value="LARGE RIBOSOMAL SUBUNIT PROTEIN EL13"/>
    <property type="match status" value="1"/>
</dbReference>
<keyword evidence="3" id="KW-0687">Ribonucleoprotein</keyword>
<dbReference type="AlphaFoldDB" id="A0A7S0M6S2"/>
<proteinExistence type="inferred from homology"/>
<comment type="similarity">
    <text evidence="1">Belongs to the eukaryotic ribosomal protein eL13 family.</text>
</comment>
<gene>
    <name evidence="4" type="ORF">CCUR1050_LOCUS10638</name>
</gene>
<evidence type="ECO:0008006" key="5">
    <source>
        <dbReference type="Google" id="ProtNLM"/>
    </source>
</evidence>
<keyword evidence="2" id="KW-0689">Ribosomal protein</keyword>